<evidence type="ECO:0000256" key="2">
    <source>
        <dbReference type="ARBA" id="ARBA00023170"/>
    </source>
</evidence>
<feature type="transmembrane region" description="Helical" evidence="6">
    <location>
        <begin position="52"/>
        <end position="78"/>
    </location>
</feature>
<reference evidence="8" key="1">
    <citation type="submission" date="2014-03" db="EMBL/GenBank/DDBJ databases">
        <authorList>
            <person name="Aksoy S."/>
            <person name="Warren W."/>
            <person name="Wilson R.K."/>
        </authorList>
    </citation>
    <scope>NUCLEOTIDE SEQUENCE [LARGE SCALE GENOMIC DNA]</scope>
    <source>
        <strain evidence="8">IAEA</strain>
    </source>
</reference>
<keyword evidence="3" id="KW-0325">Glycoprotein</keyword>
<keyword evidence="1" id="KW-0297">G-protein coupled receptor</keyword>
<sequence>MLRDPAMQSSENNPQSRSQDEKHVNVVRKKQVDNRVPQDRTIVRRVLRTVSLPLFVCMCTISCCGILVALALIIFNIWHKHRSFNGMEYGGTTTLHLSSWEEWSLTINDHSWAY</sequence>
<keyword evidence="2" id="KW-0675">Receptor</keyword>
<name>A0A1A9ZMX9_GLOPL</name>
<dbReference type="STRING" id="7398.A0A1A9ZMX9"/>
<reference evidence="7" key="2">
    <citation type="submission" date="2020-05" db="UniProtKB">
        <authorList>
            <consortium name="EnsemblMetazoa"/>
        </authorList>
    </citation>
    <scope>IDENTIFICATION</scope>
    <source>
        <strain evidence="7">IAEA</strain>
    </source>
</reference>
<keyword evidence="8" id="KW-1185">Reference proteome</keyword>
<dbReference type="GO" id="GO:0007214">
    <property type="term" value="P:gamma-aminobutyric acid signaling pathway"/>
    <property type="evidence" value="ECO:0007669"/>
    <property type="project" value="TreeGrafter"/>
</dbReference>
<dbReference type="EnsemblMetazoa" id="GPAI019679-RA">
    <property type="protein sequence ID" value="GPAI019679-PA"/>
    <property type="gene ID" value="GPAI019679"/>
</dbReference>
<dbReference type="PANTHER" id="PTHR10519:SF77">
    <property type="entry name" value="GAMMA-AMINOBUTYRIC ACID TYPE B RECEPTOR SUBUNIT 1"/>
    <property type="match status" value="1"/>
</dbReference>
<evidence type="ECO:0000256" key="6">
    <source>
        <dbReference type="SAM" id="Phobius"/>
    </source>
</evidence>
<accession>A0A1A9ZMX9</accession>
<dbReference type="AlphaFoldDB" id="A0A1A9ZMX9"/>
<organism evidence="7 8">
    <name type="scientific">Glossina pallidipes</name>
    <name type="common">Tsetse fly</name>
    <dbReference type="NCBI Taxonomy" id="7398"/>
    <lineage>
        <taxon>Eukaryota</taxon>
        <taxon>Metazoa</taxon>
        <taxon>Ecdysozoa</taxon>
        <taxon>Arthropoda</taxon>
        <taxon>Hexapoda</taxon>
        <taxon>Insecta</taxon>
        <taxon>Pterygota</taxon>
        <taxon>Neoptera</taxon>
        <taxon>Endopterygota</taxon>
        <taxon>Diptera</taxon>
        <taxon>Brachycera</taxon>
        <taxon>Muscomorpha</taxon>
        <taxon>Hippoboscoidea</taxon>
        <taxon>Glossinidae</taxon>
        <taxon>Glossina</taxon>
    </lineage>
</organism>
<protein>
    <submittedName>
        <fullName evidence="7">Uncharacterized protein</fullName>
    </submittedName>
</protein>
<dbReference type="GO" id="GO:0038039">
    <property type="term" value="C:G protein-coupled receptor heterodimeric complex"/>
    <property type="evidence" value="ECO:0007669"/>
    <property type="project" value="TreeGrafter"/>
</dbReference>
<keyword evidence="6" id="KW-0472">Membrane</keyword>
<dbReference type="Proteomes" id="UP000092445">
    <property type="component" value="Unassembled WGS sequence"/>
</dbReference>
<evidence type="ECO:0000313" key="8">
    <source>
        <dbReference type="Proteomes" id="UP000092445"/>
    </source>
</evidence>
<evidence type="ECO:0000313" key="7">
    <source>
        <dbReference type="EnsemblMetazoa" id="GPAI019679-PA"/>
    </source>
</evidence>
<feature type="compositionally biased region" description="Polar residues" evidence="5">
    <location>
        <begin position="7"/>
        <end position="17"/>
    </location>
</feature>
<evidence type="ECO:0000256" key="3">
    <source>
        <dbReference type="ARBA" id="ARBA00023180"/>
    </source>
</evidence>
<keyword evidence="6" id="KW-0812">Transmembrane</keyword>
<evidence type="ECO:0000256" key="5">
    <source>
        <dbReference type="SAM" id="MobiDB-lite"/>
    </source>
</evidence>
<dbReference type="InterPro" id="IPR002455">
    <property type="entry name" value="GPCR3_GABA-B"/>
</dbReference>
<dbReference type="PANTHER" id="PTHR10519">
    <property type="entry name" value="GABA-B RECEPTOR"/>
    <property type="match status" value="1"/>
</dbReference>
<dbReference type="GO" id="GO:0004965">
    <property type="term" value="F:G protein-coupled GABA receptor activity"/>
    <property type="evidence" value="ECO:0007669"/>
    <property type="project" value="InterPro"/>
</dbReference>
<evidence type="ECO:0000256" key="4">
    <source>
        <dbReference type="ARBA" id="ARBA00023224"/>
    </source>
</evidence>
<proteinExistence type="predicted"/>
<evidence type="ECO:0000256" key="1">
    <source>
        <dbReference type="ARBA" id="ARBA00023040"/>
    </source>
</evidence>
<dbReference type="VEuPathDB" id="VectorBase:GPAI019679"/>
<keyword evidence="4" id="KW-0807">Transducer</keyword>
<keyword evidence="6" id="KW-1133">Transmembrane helix</keyword>
<feature type="region of interest" description="Disordered" evidence="5">
    <location>
        <begin position="1"/>
        <end position="24"/>
    </location>
</feature>